<organism evidence="1 2">
    <name type="scientific">Terrabacter lapilli</name>
    <dbReference type="NCBI Taxonomy" id="436231"/>
    <lineage>
        <taxon>Bacteria</taxon>
        <taxon>Bacillati</taxon>
        <taxon>Actinomycetota</taxon>
        <taxon>Actinomycetes</taxon>
        <taxon>Micrococcales</taxon>
        <taxon>Intrasporangiaceae</taxon>
        <taxon>Terrabacter</taxon>
    </lineage>
</organism>
<accession>A0ABN2R8S7</accession>
<keyword evidence="2" id="KW-1185">Reference proteome</keyword>
<evidence type="ECO:0000313" key="2">
    <source>
        <dbReference type="Proteomes" id="UP001500013"/>
    </source>
</evidence>
<dbReference type="EMBL" id="BAAAPU010000001">
    <property type="protein sequence ID" value="GAA1965075.1"/>
    <property type="molecule type" value="Genomic_DNA"/>
</dbReference>
<proteinExistence type="predicted"/>
<evidence type="ECO:0000313" key="1">
    <source>
        <dbReference type="EMBL" id="GAA1965075.1"/>
    </source>
</evidence>
<dbReference type="Proteomes" id="UP001500013">
    <property type="component" value="Unassembled WGS sequence"/>
</dbReference>
<protein>
    <submittedName>
        <fullName evidence="1">DUF559 domain-containing protein</fullName>
    </submittedName>
</protein>
<comment type="caution">
    <text evidence="1">The sequence shown here is derived from an EMBL/GenBank/DDBJ whole genome shotgun (WGS) entry which is preliminary data.</text>
</comment>
<name>A0ABN2R8S7_9MICO</name>
<reference evidence="1 2" key="1">
    <citation type="journal article" date="2019" name="Int. J. Syst. Evol. Microbiol.">
        <title>The Global Catalogue of Microorganisms (GCM) 10K type strain sequencing project: providing services to taxonomists for standard genome sequencing and annotation.</title>
        <authorList>
            <consortium name="The Broad Institute Genomics Platform"/>
            <consortium name="The Broad Institute Genome Sequencing Center for Infectious Disease"/>
            <person name="Wu L."/>
            <person name="Ma J."/>
        </authorList>
    </citation>
    <scope>NUCLEOTIDE SEQUENCE [LARGE SCALE GENOMIC DNA]</scope>
    <source>
        <strain evidence="1 2">JCM 15628</strain>
    </source>
</reference>
<sequence>MPEDLATRPFTAAAALARGVTRRRLRAQDLWTPTRGVRTVELPTTVLERARAFAAVAPTEFAFSHVTAAQLLGIPLPYAVEDDCLVHIVSPTAANRMRRPEVRGHRGLEGREVVEVDGLPVVSPADTWADLGEFVGPGRPVGLDDLIAAGDAVANLVGGTWPLRRAVERRVRPRGKVTLTYAIPRIRLGAWSAMETRSRLMVVRAGLPEPQHNIDVVSHAGRWLGCGDLVWEEQRVVGEYQGAEFHTRLKDRARDGVRRDGIERGDWTVVEIVAADVFDRQCRAAKLRELAGHLGVSAHLLDVLAADPQFLAPAQFARPRRRRA</sequence>
<gene>
    <name evidence="1" type="ORF">GCM10009817_01060</name>
</gene>